<accession>A0A060C5C4</accession>
<dbReference type="AlphaFoldDB" id="A0A060C5C4"/>
<dbReference type="EMBL" id="KF120654">
    <property type="protein sequence ID" value="AIA87931.1"/>
    <property type="molecule type" value="Genomic_DNA"/>
</dbReference>
<evidence type="ECO:0000313" key="1">
    <source>
        <dbReference type="EMBL" id="AIA87931.1"/>
    </source>
</evidence>
<sequence length="100" mass="11367">MLRHPLAWTVWLLCLWALPVLLPAAREAVLRPPDMAPEPHLLQVWNGLLRSLARMLVTIACLPYEAGSNAVAIARTLWRLGVSRRHLLQWSTSREVERGL</sequence>
<reference evidence="1" key="1">
    <citation type="journal article" date="2013" name="Environ. Microbiol.">
        <title>Seasonally variable intestinal metagenomes of the red palm weevil (Rhynchophorus ferrugineus).</title>
        <authorList>
            <person name="Jia S."/>
            <person name="Zhang X."/>
            <person name="Zhang G."/>
            <person name="Yin A."/>
            <person name="Zhang S."/>
            <person name="Li F."/>
            <person name="Wang L."/>
            <person name="Zhao D."/>
            <person name="Yun Q."/>
            <person name="Tala"/>
            <person name="Wang J."/>
            <person name="Sun G."/>
            <person name="Baabdullah M."/>
            <person name="Yu X."/>
            <person name="Hu S."/>
            <person name="Al-Mssallem I.S."/>
            <person name="Yu J."/>
        </authorList>
    </citation>
    <scope>NUCLEOTIDE SEQUENCE</scope>
</reference>
<proteinExistence type="predicted"/>
<feature type="non-terminal residue" evidence="1">
    <location>
        <position position="100"/>
    </location>
</feature>
<organism evidence="1">
    <name type="scientific">uncultured Xanthomonas sp</name>
    <dbReference type="NCBI Taxonomy" id="152831"/>
    <lineage>
        <taxon>Bacteria</taxon>
        <taxon>Pseudomonadati</taxon>
        <taxon>Pseudomonadota</taxon>
        <taxon>Gammaproteobacteria</taxon>
        <taxon>Lysobacterales</taxon>
        <taxon>Lysobacteraceae</taxon>
        <taxon>Xanthomonas</taxon>
        <taxon>environmental samples</taxon>
    </lineage>
</organism>
<name>A0A060C5C4_9XANT</name>
<protein>
    <submittedName>
        <fullName evidence="1">CAZy families GH94|GT84 protein</fullName>
    </submittedName>
</protein>